<sequence length="34" mass="3863">MGTDPRGRALAIQVIAAQEAEIEKMRQWLAERSH</sequence>
<proteinExistence type="predicted"/>
<dbReference type="EMBL" id="CP107716">
    <property type="protein sequence ID" value="UYQ72690.1"/>
    <property type="molecule type" value="Genomic_DNA"/>
</dbReference>
<gene>
    <name evidence="1" type="ORF">OF122_02605</name>
</gene>
<name>A0ABY6IU31_9HYPH</name>
<dbReference type="Gene3D" id="1.20.1260.10">
    <property type="match status" value="1"/>
</dbReference>
<dbReference type="InterPro" id="IPR012347">
    <property type="entry name" value="Ferritin-like"/>
</dbReference>
<reference evidence="1" key="1">
    <citation type="submission" date="2022-10" db="EMBL/GenBank/DDBJ databases">
        <title>YIM 151497 complete genome.</title>
        <authorList>
            <person name="Chen X."/>
        </authorList>
    </citation>
    <scope>NUCLEOTIDE SEQUENCE</scope>
    <source>
        <strain evidence="1">YIM 151497</strain>
    </source>
</reference>
<accession>A0ABY6IU31</accession>
<organism evidence="1 2">
    <name type="scientific">Pelagibacterium flavum</name>
    <dbReference type="NCBI Taxonomy" id="2984530"/>
    <lineage>
        <taxon>Bacteria</taxon>
        <taxon>Pseudomonadati</taxon>
        <taxon>Pseudomonadota</taxon>
        <taxon>Alphaproteobacteria</taxon>
        <taxon>Hyphomicrobiales</taxon>
        <taxon>Devosiaceae</taxon>
        <taxon>Pelagibacterium</taxon>
    </lineage>
</organism>
<dbReference type="Proteomes" id="UP001163882">
    <property type="component" value="Chromosome"/>
</dbReference>
<evidence type="ECO:0000313" key="1">
    <source>
        <dbReference type="EMBL" id="UYQ72690.1"/>
    </source>
</evidence>
<evidence type="ECO:0000313" key="2">
    <source>
        <dbReference type="Proteomes" id="UP001163882"/>
    </source>
</evidence>
<keyword evidence="2" id="KW-1185">Reference proteome</keyword>
<protein>
    <submittedName>
        <fullName evidence="1">DUF305 domain-containing protein</fullName>
    </submittedName>
</protein>